<dbReference type="SUPFAM" id="SSF53448">
    <property type="entry name" value="Nucleotide-diphospho-sugar transferases"/>
    <property type="match status" value="1"/>
</dbReference>
<dbReference type="Gene3D" id="3.90.550.10">
    <property type="entry name" value="Spore Coat Polysaccharide Biosynthesis Protein SpsA, Chain A"/>
    <property type="match status" value="1"/>
</dbReference>
<dbReference type="EC" id="2.4.-.-" evidence="2"/>
<dbReference type="EMBL" id="CP036525">
    <property type="protein sequence ID" value="QDT07300.1"/>
    <property type="molecule type" value="Genomic_DNA"/>
</dbReference>
<dbReference type="KEGG" id="rlc:K227x_57270"/>
<keyword evidence="3" id="KW-1185">Reference proteome</keyword>
<evidence type="ECO:0000259" key="1">
    <source>
        <dbReference type="Pfam" id="PF00535"/>
    </source>
</evidence>
<dbReference type="GO" id="GO:0016758">
    <property type="term" value="F:hexosyltransferase activity"/>
    <property type="evidence" value="ECO:0007669"/>
    <property type="project" value="UniProtKB-ARBA"/>
</dbReference>
<dbReference type="PANTHER" id="PTHR22916">
    <property type="entry name" value="GLYCOSYLTRANSFERASE"/>
    <property type="match status" value="1"/>
</dbReference>
<organism evidence="2 3">
    <name type="scientific">Rubripirellula lacrimiformis</name>
    <dbReference type="NCBI Taxonomy" id="1930273"/>
    <lineage>
        <taxon>Bacteria</taxon>
        <taxon>Pseudomonadati</taxon>
        <taxon>Planctomycetota</taxon>
        <taxon>Planctomycetia</taxon>
        <taxon>Pirellulales</taxon>
        <taxon>Pirellulaceae</taxon>
        <taxon>Rubripirellula</taxon>
    </lineage>
</organism>
<dbReference type="Pfam" id="PF00535">
    <property type="entry name" value="Glycos_transf_2"/>
    <property type="match status" value="1"/>
</dbReference>
<keyword evidence="2" id="KW-0328">Glycosyltransferase</keyword>
<dbReference type="PANTHER" id="PTHR22916:SF3">
    <property type="entry name" value="UDP-GLCNAC:BETAGAL BETA-1,3-N-ACETYLGLUCOSAMINYLTRANSFERASE-LIKE PROTEIN 1"/>
    <property type="match status" value="1"/>
</dbReference>
<dbReference type="InterPro" id="IPR001173">
    <property type="entry name" value="Glyco_trans_2-like"/>
</dbReference>
<dbReference type="CDD" id="cd00761">
    <property type="entry name" value="Glyco_tranf_GTA_type"/>
    <property type="match status" value="1"/>
</dbReference>
<dbReference type="AlphaFoldDB" id="A0A517NJJ9"/>
<gene>
    <name evidence="2" type="primary">epsJ_2</name>
    <name evidence="2" type="ORF">K227x_57270</name>
</gene>
<protein>
    <submittedName>
        <fullName evidence="2">Putative glycosyltransferase EpsJ</fullName>
        <ecNumber evidence="2">2.4.-.-</ecNumber>
    </submittedName>
</protein>
<dbReference type="OrthoDB" id="9784574at2"/>
<dbReference type="RefSeq" id="WP_145175059.1">
    <property type="nucleotide sequence ID" value="NZ_CP036525.1"/>
</dbReference>
<sequence length="221" mass="24462">MTGTVTVLIPAYNAESFLAEAIRSCLEQTRQPNQIIVVDDGSTDRTAEVAESFADSVTLIRQPNNGAAAARNAGIAIATGDYIALLDADDLMTPDRIELQIRLIGARPELDLVFGQQLVFQDGENPVQLHRDGTGQVKPDCVASSVFCRRDVFRNVGLFCTEHSVGEMIEWFARAQDLGIRSDSVDQTVLYRRQHANNSSTQNRSDYVHVLKSILDRRRAK</sequence>
<dbReference type="InterPro" id="IPR029044">
    <property type="entry name" value="Nucleotide-diphossugar_trans"/>
</dbReference>
<evidence type="ECO:0000313" key="2">
    <source>
        <dbReference type="EMBL" id="QDT07300.1"/>
    </source>
</evidence>
<accession>A0A517NJJ9</accession>
<evidence type="ECO:0000313" key="3">
    <source>
        <dbReference type="Proteomes" id="UP000318538"/>
    </source>
</evidence>
<dbReference type="Proteomes" id="UP000318538">
    <property type="component" value="Chromosome"/>
</dbReference>
<feature type="domain" description="Glycosyltransferase 2-like" evidence="1">
    <location>
        <begin position="6"/>
        <end position="131"/>
    </location>
</feature>
<reference evidence="2 3" key="1">
    <citation type="submission" date="2019-02" db="EMBL/GenBank/DDBJ databases">
        <title>Deep-cultivation of Planctomycetes and their phenomic and genomic characterization uncovers novel biology.</title>
        <authorList>
            <person name="Wiegand S."/>
            <person name="Jogler M."/>
            <person name="Boedeker C."/>
            <person name="Pinto D."/>
            <person name="Vollmers J."/>
            <person name="Rivas-Marin E."/>
            <person name="Kohn T."/>
            <person name="Peeters S.H."/>
            <person name="Heuer A."/>
            <person name="Rast P."/>
            <person name="Oberbeckmann S."/>
            <person name="Bunk B."/>
            <person name="Jeske O."/>
            <person name="Meyerdierks A."/>
            <person name="Storesund J.E."/>
            <person name="Kallscheuer N."/>
            <person name="Luecker S."/>
            <person name="Lage O.M."/>
            <person name="Pohl T."/>
            <person name="Merkel B.J."/>
            <person name="Hornburger P."/>
            <person name="Mueller R.-W."/>
            <person name="Bruemmer F."/>
            <person name="Labrenz M."/>
            <person name="Spormann A.M."/>
            <person name="Op den Camp H."/>
            <person name="Overmann J."/>
            <person name="Amann R."/>
            <person name="Jetten M.S.M."/>
            <person name="Mascher T."/>
            <person name="Medema M.H."/>
            <person name="Devos D.P."/>
            <person name="Kaster A.-K."/>
            <person name="Ovreas L."/>
            <person name="Rohde M."/>
            <person name="Galperin M.Y."/>
            <person name="Jogler C."/>
        </authorList>
    </citation>
    <scope>NUCLEOTIDE SEQUENCE [LARGE SCALE GENOMIC DNA]</scope>
    <source>
        <strain evidence="2 3">K22_7</strain>
    </source>
</reference>
<keyword evidence="2" id="KW-0808">Transferase</keyword>
<name>A0A517NJJ9_9BACT</name>
<proteinExistence type="predicted"/>